<evidence type="ECO:0000313" key="3">
    <source>
        <dbReference type="EMBL" id="GJE01402.1"/>
    </source>
</evidence>
<comment type="caution">
    <text evidence="3">The sequence shown here is derived from an EMBL/GenBank/DDBJ whole genome shotgun (WGS) entry which is preliminary data.</text>
</comment>
<evidence type="ECO:0000256" key="1">
    <source>
        <dbReference type="ARBA" id="ARBA00008950"/>
    </source>
</evidence>
<protein>
    <recommendedName>
        <fullName evidence="2">Calcineurin-like phosphoesterase domain-containing protein</fullName>
    </recommendedName>
</protein>
<reference evidence="3" key="2">
    <citation type="submission" date="2021-08" db="EMBL/GenBank/DDBJ databases">
        <authorList>
            <person name="Tani A."/>
            <person name="Ola A."/>
            <person name="Ogura Y."/>
            <person name="Katsura K."/>
            <person name="Hayashi T."/>
        </authorList>
    </citation>
    <scope>NUCLEOTIDE SEQUENCE</scope>
    <source>
        <strain evidence="3">DSM 17168</strain>
    </source>
</reference>
<accession>A0ABQ4SE99</accession>
<name>A0ABQ4SE99_9HYPH</name>
<evidence type="ECO:0000313" key="4">
    <source>
        <dbReference type="Proteomes" id="UP001055153"/>
    </source>
</evidence>
<proteinExistence type="inferred from homology"/>
<feature type="domain" description="Calcineurin-like phosphoesterase" evidence="2">
    <location>
        <begin position="1"/>
        <end position="134"/>
    </location>
</feature>
<dbReference type="RefSeq" id="WP_238236300.1">
    <property type="nucleotide sequence ID" value="NZ_BPQQ01000037.1"/>
</dbReference>
<dbReference type="SUPFAM" id="SSF56300">
    <property type="entry name" value="Metallo-dependent phosphatases"/>
    <property type="match status" value="1"/>
</dbReference>
<sequence>MAVYFTSDTHFGDPRVLRIDRRPYPDLPAHDEALVARWNEAVAPGDTVWHLGDFALGPSPERIAALLAGLHGEKHLIVGNNDGAATLAAPGWASVAHYAEIDVEGHHLVLCHYAFRTWNRMGRGVINLHGHSHGRLKPVPRQYDVGVDAWEYRPVALGTILTARRRRPAASSA</sequence>
<comment type="similarity">
    <text evidence="1">Belongs to the metallophosphoesterase superfamily. YfcE family.</text>
</comment>
<gene>
    <name evidence="3" type="ORF">GMJLKIPL_3332</name>
</gene>
<dbReference type="Pfam" id="PF12850">
    <property type="entry name" value="Metallophos_2"/>
    <property type="match status" value="1"/>
</dbReference>
<dbReference type="InterPro" id="IPR024654">
    <property type="entry name" value="Calcineurin-like_PHP_lpxH"/>
</dbReference>
<organism evidence="3 4">
    <name type="scientific">Methylobacterium isbiliense</name>
    <dbReference type="NCBI Taxonomy" id="315478"/>
    <lineage>
        <taxon>Bacteria</taxon>
        <taxon>Pseudomonadati</taxon>
        <taxon>Pseudomonadota</taxon>
        <taxon>Alphaproteobacteria</taxon>
        <taxon>Hyphomicrobiales</taxon>
        <taxon>Methylobacteriaceae</taxon>
        <taxon>Methylobacterium</taxon>
    </lineage>
</organism>
<evidence type="ECO:0000259" key="2">
    <source>
        <dbReference type="Pfam" id="PF12850"/>
    </source>
</evidence>
<dbReference type="Proteomes" id="UP001055153">
    <property type="component" value="Unassembled WGS sequence"/>
</dbReference>
<keyword evidence="4" id="KW-1185">Reference proteome</keyword>
<dbReference type="InterPro" id="IPR029052">
    <property type="entry name" value="Metallo-depent_PP-like"/>
</dbReference>
<dbReference type="EMBL" id="BPQQ01000037">
    <property type="protein sequence ID" value="GJE01402.1"/>
    <property type="molecule type" value="Genomic_DNA"/>
</dbReference>
<reference evidence="3" key="1">
    <citation type="journal article" date="2021" name="Front. Microbiol.">
        <title>Comprehensive Comparative Genomics and Phenotyping of Methylobacterium Species.</title>
        <authorList>
            <person name="Alessa O."/>
            <person name="Ogura Y."/>
            <person name="Fujitani Y."/>
            <person name="Takami H."/>
            <person name="Hayashi T."/>
            <person name="Sahin N."/>
            <person name="Tani A."/>
        </authorList>
    </citation>
    <scope>NUCLEOTIDE SEQUENCE</scope>
    <source>
        <strain evidence="3">DSM 17168</strain>
    </source>
</reference>
<dbReference type="Gene3D" id="3.60.21.10">
    <property type="match status" value="1"/>
</dbReference>